<dbReference type="EMBL" id="NEVL01000004">
    <property type="protein sequence ID" value="OZI33195.1"/>
    <property type="molecule type" value="Genomic_DNA"/>
</dbReference>
<dbReference type="RefSeq" id="WP_094828190.1">
    <property type="nucleotide sequence ID" value="NZ_NEVL01000004.1"/>
</dbReference>
<dbReference type="OrthoDB" id="9787654at2"/>
<dbReference type="SUPFAM" id="SSF51556">
    <property type="entry name" value="Metallo-dependent hydrolases"/>
    <property type="match status" value="1"/>
</dbReference>
<comment type="caution">
    <text evidence="3">The sequence shown here is derived from an EMBL/GenBank/DDBJ whole genome shotgun (WGS) entry which is preliminary data.</text>
</comment>
<dbReference type="PANTHER" id="PTHR43569">
    <property type="entry name" value="AMIDOHYDROLASE"/>
    <property type="match status" value="1"/>
</dbReference>
<dbReference type="Gene3D" id="3.20.20.140">
    <property type="entry name" value="Metal-dependent hydrolases"/>
    <property type="match status" value="1"/>
</dbReference>
<keyword evidence="3" id="KW-0378">Hydrolase</keyword>
<dbReference type="Pfam" id="PF04909">
    <property type="entry name" value="Amidohydro_2"/>
    <property type="match status" value="1"/>
</dbReference>
<dbReference type="InterPro" id="IPR052350">
    <property type="entry name" value="Metallo-dep_Lactonases"/>
</dbReference>
<sequence length="325" mass="35765">MNTEAQEEIIDPSREIIDCHHHLWDRPGSRYMVDEFLGDAQDGHRVVQSVFIQCRTGYKHGTLDSPALETTAIAHATHANQGQASTVRVGAGIVGYADMRGGAGIAPLLDAHIASGCGRFKGVRHIVSWADGPEFQVEGYPTSPGMMSTPEFGAALQQLAVRDLSFEAMVYHTQLGELATIARTHDDTRFVLNHIGLPLGIGAFSSLKDQAFADWRAGLQAVAGCENVYIKLGGMGMHMLGLPLDSETGPLTSQRIAEAYRPYVDECVSAFGADRCMFESNFPVDRRRCDYRTLWNAFKRIASSYTEDEKDMLFSQTARHCYGLE</sequence>
<accession>A0A261S7Q9</accession>
<feature type="domain" description="Amidohydrolase-related" evidence="2">
    <location>
        <begin position="17"/>
        <end position="324"/>
    </location>
</feature>
<evidence type="ECO:0000256" key="1">
    <source>
        <dbReference type="ARBA" id="ARBA00038310"/>
    </source>
</evidence>
<dbReference type="InterPro" id="IPR006680">
    <property type="entry name" value="Amidohydro-rel"/>
</dbReference>
<dbReference type="InterPro" id="IPR032466">
    <property type="entry name" value="Metal_Hydrolase"/>
</dbReference>
<proteinExistence type="inferred from homology"/>
<organism evidence="3 4">
    <name type="scientific">Bordetella genomosp. 1</name>
    <dbReference type="NCBI Taxonomy" id="1395607"/>
    <lineage>
        <taxon>Bacteria</taxon>
        <taxon>Pseudomonadati</taxon>
        <taxon>Pseudomonadota</taxon>
        <taxon>Betaproteobacteria</taxon>
        <taxon>Burkholderiales</taxon>
        <taxon>Alcaligenaceae</taxon>
        <taxon>Bordetella</taxon>
    </lineage>
</organism>
<evidence type="ECO:0000313" key="4">
    <source>
        <dbReference type="Proteomes" id="UP000217005"/>
    </source>
</evidence>
<name>A0A261S7Q9_9BORD</name>
<gene>
    <name evidence="3" type="ORF">CEG14_20355</name>
</gene>
<dbReference type="Proteomes" id="UP000217005">
    <property type="component" value="Unassembled WGS sequence"/>
</dbReference>
<evidence type="ECO:0000259" key="2">
    <source>
        <dbReference type="Pfam" id="PF04909"/>
    </source>
</evidence>
<protein>
    <submittedName>
        <fullName evidence="3">Amidohydrolase</fullName>
    </submittedName>
</protein>
<reference evidence="3 4" key="1">
    <citation type="submission" date="2017-05" db="EMBL/GenBank/DDBJ databases">
        <title>Complete and WGS of Bordetella genogroups.</title>
        <authorList>
            <person name="Spilker T."/>
            <person name="LiPuma J."/>
        </authorList>
    </citation>
    <scope>NUCLEOTIDE SEQUENCE [LARGE SCALE GENOMIC DNA]</scope>
    <source>
        <strain evidence="3 4">AU17610</strain>
    </source>
</reference>
<dbReference type="PANTHER" id="PTHR43569:SF1">
    <property type="entry name" value="BLL3371 PROTEIN"/>
    <property type="match status" value="1"/>
</dbReference>
<dbReference type="GO" id="GO:0016787">
    <property type="term" value="F:hydrolase activity"/>
    <property type="evidence" value="ECO:0007669"/>
    <property type="project" value="UniProtKB-KW"/>
</dbReference>
<comment type="similarity">
    <text evidence="1">Belongs to the metallo-dependent hydrolases superfamily.</text>
</comment>
<dbReference type="AlphaFoldDB" id="A0A261S7Q9"/>
<evidence type="ECO:0000313" key="3">
    <source>
        <dbReference type="EMBL" id="OZI33195.1"/>
    </source>
</evidence>